<evidence type="ECO:0000256" key="5">
    <source>
        <dbReference type="ARBA" id="ARBA00023186"/>
    </source>
</evidence>
<feature type="coiled-coil region" evidence="8">
    <location>
        <begin position="428"/>
        <end position="479"/>
    </location>
</feature>
<dbReference type="InterPro" id="IPR036628">
    <property type="entry name" value="Clp_N_dom_sf"/>
</dbReference>
<evidence type="ECO:0000256" key="4">
    <source>
        <dbReference type="ARBA" id="ARBA00022840"/>
    </source>
</evidence>
<dbReference type="PANTHER" id="PTHR11638">
    <property type="entry name" value="ATP-DEPENDENT CLP PROTEASE"/>
    <property type="match status" value="1"/>
</dbReference>
<dbReference type="PROSITE" id="PS00870">
    <property type="entry name" value="CLPAB_1"/>
    <property type="match status" value="1"/>
</dbReference>
<dbReference type="CDD" id="cd19499">
    <property type="entry name" value="RecA-like_ClpB_Hsp104-like"/>
    <property type="match status" value="1"/>
</dbReference>
<dbReference type="InterPro" id="IPR004176">
    <property type="entry name" value="Clp_R_N"/>
</dbReference>
<dbReference type="Pfam" id="PF00004">
    <property type="entry name" value="AAA"/>
    <property type="match status" value="1"/>
</dbReference>
<dbReference type="InterPro" id="IPR003593">
    <property type="entry name" value="AAA+_ATPase"/>
</dbReference>
<evidence type="ECO:0000259" key="9">
    <source>
        <dbReference type="PROSITE" id="PS51903"/>
    </source>
</evidence>
<evidence type="ECO:0000256" key="7">
    <source>
        <dbReference type="PROSITE-ProRule" id="PRU01251"/>
    </source>
</evidence>
<evidence type="ECO:0000256" key="8">
    <source>
        <dbReference type="SAM" id="Coils"/>
    </source>
</evidence>
<dbReference type="InterPro" id="IPR018368">
    <property type="entry name" value="ClpA/B_CS1"/>
</dbReference>
<dbReference type="Gene3D" id="1.10.8.60">
    <property type="match status" value="1"/>
</dbReference>
<keyword evidence="4" id="KW-0067">ATP-binding</keyword>
<accession>A0ABP9M9Z4</accession>
<dbReference type="SMART" id="SM01086">
    <property type="entry name" value="ClpB_D2-small"/>
    <property type="match status" value="1"/>
</dbReference>
<dbReference type="NCBIfam" id="TIGR03345">
    <property type="entry name" value="VI_ClpV1"/>
    <property type="match status" value="1"/>
</dbReference>
<dbReference type="PRINTS" id="PR00300">
    <property type="entry name" value="CLPPROTEASEA"/>
</dbReference>
<evidence type="ECO:0000256" key="2">
    <source>
        <dbReference type="ARBA" id="ARBA00022737"/>
    </source>
</evidence>
<keyword evidence="5" id="KW-0143">Chaperone</keyword>
<keyword evidence="2 7" id="KW-0677">Repeat</keyword>
<comment type="caution">
    <text evidence="10">The sequence shown here is derived from an EMBL/GenBank/DDBJ whole genome shotgun (WGS) entry which is preliminary data.</text>
</comment>
<dbReference type="SMART" id="SM00382">
    <property type="entry name" value="AAA"/>
    <property type="match status" value="2"/>
</dbReference>
<keyword evidence="11" id="KW-1185">Reference proteome</keyword>
<keyword evidence="3" id="KW-0547">Nucleotide-binding</keyword>
<comment type="function">
    <text evidence="6">Part of a stress-induced multi-chaperone system, it is involved in the recovery of the cell from heat-induced damage, in cooperation with DnaK, DnaJ and GrpE. Acts before DnaK, in the processing of protein aggregates. Protein binding stimulates the ATPase activity; ATP hydrolysis unfolds the denatured protein aggregates, which probably helps expose new hydrophobic binding sites on the surface of ClpB-bound aggregates, contributing to the solubilization and refolding of denatured protein aggregates by DnaK.</text>
</comment>
<dbReference type="Pfam" id="PF02861">
    <property type="entry name" value="Clp_N"/>
    <property type="match status" value="1"/>
</dbReference>
<evidence type="ECO:0000256" key="3">
    <source>
        <dbReference type="ARBA" id="ARBA00022741"/>
    </source>
</evidence>
<evidence type="ECO:0000313" key="11">
    <source>
        <dbReference type="Proteomes" id="UP001500227"/>
    </source>
</evidence>
<dbReference type="PANTHER" id="PTHR11638:SF184">
    <property type="entry name" value="ATPASE WITH CHAPERONE ACTIVITY"/>
    <property type="match status" value="1"/>
</dbReference>
<evidence type="ECO:0000256" key="6">
    <source>
        <dbReference type="ARBA" id="ARBA00025613"/>
    </source>
</evidence>
<dbReference type="PROSITE" id="PS51903">
    <property type="entry name" value="CLP_R"/>
    <property type="match status" value="1"/>
</dbReference>
<reference evidence="11" key="1">
    <citation type="journal article" date="2019" name="Int. J. Syst. Evol. Microbiol.">
        <title>The Global Catalogue of Microorganisms (GCM) 10K type strain sequencing project: providing services to taxonomists for standard genome sequencing and annotation.</title>
        <authorList>
            <consortium name="The Broad Institute Genomics Platform"/>
            <consortium name="The Broad Institute Genome Sequencing Center for Infectious Disease"/>
            <person name="Wu L."/>
            <person name="Ma J."/>
        </authorList>
    </citation>
    <scope>NUCLEOTIDE SEQUENCE [LARGE SCALE GENOMIC DNA]</scope>
    <source>
        <strain evidence="11">JCM 18423</strain>
    </source>
</reference>
<name>A0ABP9M9Z4_9BURK</name>
<dbReference type="InterPro" id="IPR003959">
    <property type="entry name" value="ATPase_AAA_core"/>
</dbReference>
<dbReference type="Gene3D" id="3.40.50.300">
    <property type="entry name" value="P-loop containing nucleotide triphosphate hydrolases"/>
    <property type="match status" value="3"/>
</dbReference>
<dbReference type="InterPro" id="IPR050130">
    <property type="entry name" value="ClpA_ClpB"/>
</dbReference>
<dbReference type="CDD" id="cd00009">
    <property type="entry name" value="AAA"/>
    <property type="match status" value="1"/>
</dbReference>
<feature type="domain" description="Clp R" evidence="9">
    <location>
        <begin position="10"/>
        <end position="162"/>
    </location>
</feature>
<dbReference type="InterPro" id="IPR019489">
    <property type="entry name" value="Clp_ATPase_C"/>
</dbReference>
<evidence type="ECO:0000313" key="10">
    <source>
        <dbReference type="EMBL" id="GAA5092987.1"/>
    </source>
</evidence>
<protein>
    <submittedName>
        <fullName evidence="10">Type VI secretion system ATPase TssH</fullName>
    </submittedName>
</protein>
<proteinExistence type="inferred from homology"/>
<dbReference type="InterPro" id="IPR001270">
    <property type="entry name" value="ClpA/B"/>
</dbReference>
<dbReference type="Pfam" id="PF17871">
    <property type="entry name" value="AAA_lid_9"/>
    <property type="match status" value="1"/>
</dbReference>
<dbReference type="Proteomes" id="UP001500227">
    <property type="component" value="Unassembled WGS sequence"/>
</dbReference>
<dbReference type="SUPFAM" id="SSF81923">
    <property type="entry name" value="Double Clp-N motif"/>
    <property type="match status" value="1"/>
</dbReference>
<dbReference type="EMBL" id="BAABKD010000011">
    <property type="protein sequence ID" value="GAA5092987.1"/>
    <property type="molecule type" value="Genomic_DNA"/>
</dbReference>
<sequence>MSEFNRAELFARLNPLSYQALEGATAFCKLRGHPYVELVHWVYQLINTTQSDWQVLLQQAEVDEVALEQDILRALDRLPKGAGAISDLSHHIDEVVQSAWLYASLQCQRAQIRSGDLLIATLQHASLKQVLRQMSSQFARVSLETVLQTANQWQALSAEQESNREHSAEATAMSSVLEQYAQNLTQKAREGALDPVLGRDDEIRQMIDILLRRRQNNPLLAGEAGVGKTAIVEGLAQRLVHKEVPPALQGVELYLLDMGLLQAGAGVKGEFEKRLVQLLESVEQSPVPIILFIDEIHTLIGAGGTEGTGDAANLLKPALARGQLRTIGATTWSEYKKYIEKDPALTRRFQVVTVEEPTAEQAREMLQGIANHLSEHHQVLILDEAIRSAVQLSQRYIPARQLPDKAVALLDTAAARVVISQHTLPAPVERAQRELDRLHLEYALYQKEKRLGLSDAQMGTQLEEELEQAAEQLAIWEKRWQQERALTQEIVLTQRQLCDDLEAEAGFDLQERLFVLRDQLFALQGEQPLVYAMVDTAIVAAVVADWTGIPVGRMVKNELDDVLQLAPRLAQRVLGQDHALTQIAQRIQSARARILDPHKPAGVFLLCGPSGVGKTETALALADALYGGEHNVITINMSEFQEAHTVSALKGAPPGYVGYGEGGRLTEAVRRKPYSVVLLDEIEKAHPDVHELFFQVFDKGWMEDGEGRRVDFRNTLILLTSNVGTDEIADWCEQQASADLEQLESVLRPALLDVFPPALLGRMTVIPYLPLDVERLARIARLQWQRLAQRVYTHYQAQLHLSEAALQLLLARCRHGESGGRMIEAALNQYIMPKLSQYLLQATLDQAVAAEIKVCAAQDEFVFYFNSPLSGS</sequence>
<dbReference type="InterPro" id="IPR027417">
    <property type="entry name" value="P-loop_NTPase"/>
</dbReference>
<dbReference type="InterPro" id="IPR041546">
    <property type="entry name" value="ClpA/ClpB_AAA_lid"/>
</dbReference>
<dbReference type="Gene3D" id="1.10.1780.10">
    <property type="entry name" value="Clp, N-terminal domain"/>
    <property type="match status" value="1"/>
</dbReference>
<evidence type="ECO:0000256" key="1">
    <source>
        <dbReference type="ARBA" id="ARBA00008675"/>
    </source>
</evidence>
<organism evidence="10 11">
    <name type="scientific">Paenalcaligenes hermetiae</name>
    <dbReference type="NCBI Taxonomy" id="1157987"/>
    <lineage>
        <taxon>Bacteria</taxon>
        <taxon>Pseudomonadati</taxon>
        <taxon>Pseudomonadota</taxon>
        <taxon>Betaproteobacteria</taxon>
        <taxon>Burkholderiales</taxon>
        <taxon>Alcaligenaceae</taxon>
        <taxon>Paenalcaligenes</taxon>
    </lineage>
</organism>
<comment type="similarity">
    <text evidence="1">Belongs to the ClpA/ClpB family.</text>
</comment>
<dbReference type="Pfam" id="PF07724">
    <property type="entry name" value="AAA_2"/>
    <property type="match status" value="1"/>
</dbReference>
<gene>
    <name evidence="10" type="primary">tssH</name>
    <name evidence="10" type="ORF">GCM10023337_21190</name>
</gene>
<keyword evidence="8" id="KW-0175">Coiled coil</keyword>
<dbReference type="Pfam" id="PF10431">
    <property type="entry name" value="ClpB_D2-small"/>
    <property type="match status" value="1"/>
</dbReference>
<dbReference type="InterPro" id="IPR017729">
    <property type="entry name" value="ATPase_T6SS_ClpV1"/>
</dbReference>
<dbReference type="RefSeq" id="WP_345371680.1">
    <property type="nucleotide sequence ID" value="NZ_BAABKD010000011.1"/>
</dbReference>
<dbReference type="SUPFAM" id="SSF52540">
    <property type="entry name" value="P-loop containing nucleoside triphosphate hydrolases"/>
    <property type="match status" value="2"/>
</dbReference>